<feature type="region of interest" description="Disordered" evidence="1">
    <location>
        <begin position="16"/>
        <end position="45"/>
    </location>
</feature>
<evidence type="ECO:0000259" key="2">
    <source>
        <dbReference type="Pfam" id="PF14111"/>
    </source>
</evidence>
<dbReference type="InterPro" id="IPR040256">
    <property type="entry name" value="At4g02000-like"/>
</dbReference>
<feature type="compositionally biased region" description="Polar residues" evidence="1">
    <location>
        <begin position="16"/>
        <end position="25"/>
    </location>
</feature>
<proteinExistence type="predicted"/>
<dbReference type="PANTHER" id="PTHR31286:SF171">
    <property type="entry name" value="CCHC-TYPE DOMAIN-CONTAINING PROTEIN"/>
    <property type="match status" value="1"/>
</dbReference>
<dbReference type="Proteomes" id="UP000053555">
    <property type="component" value="Unassembled WGS sequence"/>
</dbReference>
<name>A0A0B2NPA1_GLYSO</name>
<feature type="domain" description="DUF4283" evidence="2">
    <location>
        <begin position="72"/>
        <end position="131"/>
    </location>
</feature>
<dbReference type="Pfam" id="PF14111">
    <property type="entry name" value="DUF4283"/>
    <property type="match status" value="1"/>
</dbReference>
<sequence length="203" mass="22723">MTCSGQRLLDVTPLLSTLGATSPGNKPSDDGGGDTSPATRTPFRHKVFGNKQCPPSREMKDLFQENLARIEIHRLPKIYKLKEGFDLLEIDNGYFMVQFDLEPNRALVMEDGPWVMFDHYLTVQTWSPKFVSPLAKIEHTRIVGLPVKVDVNSRDIHRGKFSRVCAEIDLNKQMVSRVWLGTGIILSMRGCTGAAKHVVATIT</sequence>
<dbReference type="EMBL" id="KN672243">
    <property type="protein sequence ID" value="KHM98900.1"/>
    <property type="molecule type" value="Genomic_DNA"/>
</dbReference>
<protein>
    <recommendedName>
        <fullName evidence="2">DUF4283 domain-containing protein</fullName>
    </recommendedName>
</protein>
<reference evidence="3" key="1">
    <citation type="submission" date="2014-07" db="EMBL/GenBank/DDBJ databases">
        <title>Identification of a novel salt tolerance gene in wild soybean by whole-genome sequencing.</title>
        <authorList>
            <person name="Lam H.-M."/>
            <person name="Qi X."/>
            <person name="Li M.-W."/>
            <person name="Liu X."/>
            <person name="Xie M."/>
            <person name="Ni M."/>
            <person name="Xu X."/>
        </authorList>
    </citation>
    <scope>NUCLEOTIDE SEQUENCE [LARGE SCALE GENOMIC DNA]</scope>
    <source>
        <tissue evidence="3">Root</tissue>
    </source>
</reference>
<dbReference type="AlphaFoldDB" id="A0A0B2NPA1"/>
<organism evidence="3">
    <name type="scientific">Glycine soja</name>
    <name type="common">Wild soybean</name>
    <dbReference type="NCBI Taxonomy" id="3848"/>
    <lineage>
        <taxon>Eukaryota</taxon>
        <taxon>Viridiplantae</taxon>
        <taxon>Streptophyta</taxon>
        <taxon>Embryophyta</taxon>
        <taxon>Tracheophyta</taxon>
        <taxon>Spermatophyta</taxon>
        <taxon>Magnoliopsida</taxon>
        <taxon>eudicotyledons</taxon>
        <taxon>Gunneridae</taxon>
        <taxon>Pentapetalae</taxon>
        <taxon>rosids</taxon>
        <taxon>fabids</taxon>
        <taxon>Fabales</taxon>
        <taxon>Fabaceae</taxon>
        <taxon>Papilionoideae</taxon>
        <taxon>50 kb inversion clade</taxon>
        <taxon>NPAAA clade</taxon>
        <taxon>indigoferoid/millettioid clade</taxon>
        <taxon>Phaseoleae</taxon>
        <taxon>Glycine</taxon>
        <taxon>Glycine subgen. Soja</taxon>
    </lineage>
</organism>
<gene>
    <name evidence="3" type="ORF">glysoja_039070</name>
</gene>
<evidence type="ECO:0000256" key="1">
    <source>
        <dbReference type="SAM" id="MobiDB-lite"/>
    </source>
</evidence>
<evidence type="ECO:0000313" key="3">
    <source>
        <dbReference type="EMBL" id="KHM98900.1"/>
    </source>
</evidence>
<accession>A0A0B2NPA1</accession>
<dbReference type="PANTHER" id="PTHR31286">
    <property type="entry name" value="GLYCINE-RICH CELL WALL STRUCTURAL PROTEIN 1.8-LIKE"/>
    <property type="match status" value="1"/>
</dbReference>
<dbReference type="InterPro" id="IPR025558">
    <property type="entry name" value="DUF4283"/>
</dbReference>